<sequence length="152" mass="16943">MKTEHIALAVRHRSSTVNYCSNGCHHDNAKHRKEDYYQLHPEKRSMRFKKRNEPKTYLASASSATTSSNCCSCLHPKALSCSAVEGTASIMLESACTDHMLLDFEAFSDDDEERLIVTLADNSTIESMGRGTLIGSSQNSIVTFDTFYVPKI</sequence>
<protein>
    <submittedName>
        <fullName evidence="1">Uncharacterized protein</fullName>
    </submittedName>
</protein>
<accession>A0A9P6NCI9</accession>
<organism evidence="1 2">
    <name type="scientific">Cronartium quercuum f. sp. fusiforme G11</name>
    <dbReference type="NCBI Taxonomy" id="708437"/>
    <lineage>
        <taxon>Eukaryota</taxon>
        <taxon>Fungi</taxon>
        <taxon>Dikarya</taxon>
        <taxon>Basidiomycota</taxon>
        <taxon>Pucciniomycotina</taxon>
        <taxon>Pucciniomycetes</taxon>
        <taxon>Pucciniales</taxon>
        <taxon>Coleosporiaceae</taxon>
        <taxon>Cronartium</taxon>
    </lineage>
</organism>
<evidence type="ECO:0000313" key="1">
    <source>
        <dbReference type="EMBL" id="KAG0143082.1"/>
    </source>
</evidence>
<dbReference type="EMBL" id="MU167329">
    <property type="protein sequence ID" value="KAG0143082.1"/>
    <property type="molecule type" value="Genomic_DNA"/>
</dbReference>
<name>A0A9P6NCI9_9BASI</name>
<reference evidence="1" key="1">
    <citation type="submission" date="2013-11" db="EMBL/GenBank/DDBJ databases">
        <title>Genome sequence of the fusiform rust pathogen reveals effectors for host alternation and coevolution with pine.</title>
        <authorList>
            <consortium name="DOE Joint Genome Institute"/>
            <person name="Smith K."/>
            <person name="Pendleton A."/>
            <person name="Kubisiak T."/>
            <person name="Anderson C."/>
            <person name="Salamov A."/>
            <person name="Aerts A."/>
            <person name="Riley R."/>
            <person name="Clum A."/>
            <person name="Lindquist E."/>
            <person name="Ence D."/>
            <person name="Campbell M."/>
            <person name="Kronenberg Z."/>
            <person name="Feau N."/>
            <person name="Dhillon B."/>
            <person name="Hamelin R."/>
            <person name="Burleigh J."/>
            <person name="Smith J."/>
            <person name="Yandell M."/>
            <person name="Nelson C."/>
            <person name="Grigoriev I."/>
            <person name="Davis J."/>
        </authorList>
    </citation>
    <scope>NUCLEOTIDE SEQUENCE</scope>
    <source>
        <strain evidence="1">G11</strain>
    </source>
</reference>
<evidence type="ECO:0000313" key="2">
    <source>
        <dbReference type="Proteomes" id="UP000886653"/>
    </source>
</evidence>
<gene>
    <name evidence="1" type="ORF">CROQUDRAFT_679885</name>
</gene>
<dbReference type="Proteomes" id="UP000886653">
    <property type="component" value="Unassembled WGS sequence"/>
</dbReference>
<keyword evidence="2" id="KW-1185">Reference proteome</keyword>
<dbReference type="AlphaFoldDB" id="A0A9P6NCI9"/>
<comment type="caution">
    <text evidence="1">The sequence shown here is derived from an EMBL/GenBank/DDBJ whole genome shotgun (WGS) entry which is preliminary data.</text>
</comment>
<proteinExistence type="predicted"/>